<evidence type="ECO:0000256" key="5">
    <source>
        <dbReference type="ARBA" id="ARBA00022553"/>
    </source>
</evidence>
<keyword evidence="21" id="KW-1185">Reference proteome</keyword>
<feature type="domain" description="PAC" evidence="19">
    <location>
        <begin position="729"/>
        <end position="779"/>
    </location>
</feature>
<comment type="subunit">
    <text evidence="11">At low DSF concentrations, interacts with RpfF.</text>
</comment>
<dbReference type="EMBL" id="JADQTO010000038">
    <property type="protein sequence ID" value="MBG0568460.1"/>
    <property type="molecule type" value="Genomic_DNA"/>
</dbReference>
<dbReference type="CDD" id="cd00082">
    <property type="entry name" value="HisKA"/>
    <property type="match status" value="1"/>
</dbReference>
<keyword evidence="9" id="KW-0067">ATP-binding</keyword>
<feature type="transmembrane region" description="Helical" evidence="15">
    <location>
        <begin position="176"/>
        <end position="195"/>
    </location>
</feature>
<dbReference type="Pfam" id="PF08447">
    <property type="entry name" value="PAS_3"/>
    <property type="match status" value="1"/>
</dbReference>
<dbReference type="InterPro" id="IPR013655">
    <property type="entry name" value="PAS_fold_3"/>
</dbReference>
<dbReference type="InterPro" id="IPR036097">
    <property type="entry name" value="HisK_dim/P_sf"/>
</dbReference>
<dbReference type="GO" id="GO:0000155">
    <property type="term" value="F:phosphorelay sensor kinase activity"/>
    <property type="evidence" value="ECO:0007669"/>
    <property type="project" value="InterPro"/>
</dbReference>
<dbReference type="InterPro" id="IPR004358">
    <property type="entry name" value="Sig_transdc_His_kin-like_C"/>
</dbReference>
<dbReference type="InterPro" id="IPR000014">
    <property type="entry name" value="PAS"/>
</dbReference>
<dbReference type="Pfam" id="PF00072">
    <property type="entry name" value="Response_reg"/>
    <property type="match status" value="2"/>
</dbReference>
<feature type="domain" description="PAS" evidence="18">
    <location>
        <begin position="533"/>
        <end position="603"/>
    </location>
</feature>
<dbReference type="CDD" id="cd00156">
    <property type="entry name" value="REC"/>
    <property type="match status" value="1"/>
</dbReference>
<dbReference type="PROSITE" id="PS50109">
    <property type="entry name" value="HIS_KIN"/>
    <property type="match status" value="1"/>
</dbReference>
<feature type="domain" description="Response regulatory" evidence="17">
    <location>
        <begin position="1180"/>
        <end position="1297"/>
    </location>
</feature>
<dbReference type="InterPro" id="IPR003661">
    <property type="entry name" value="HisK_dim/P_dom"/>
</dbReference>
<evidence type="ECO:0000256" key="15">
    <source>
        <dbReference type="SAM" id="Phobius"/>
    </source>
</evidence>
<evidence type="ECO:0000256" key="1">
    <source>
        <dbReference type="ARBA" id="ARBA00000085"/>
    </source>
</evidence>
<dbReference type="SMART" id="SM00091">
    <property type="entry name" value="PAS"/>
    <property type="match status" value="4"/>
</dbReference>
<evidence type="ECO:0000256" key="14">
    <source>
        <dbReference type="PROSITE-ProRule" id="PRU00169"/>
    </source>
</evidence>
<dbReference type="Gene3D" id="3.30.450.20">
    <property type="entry name" value="PAS domain"/>
    <property type="match status" value="4"/>
</dbReference>
<dbReference type="Gene3D" id="1.10.287.130">
    <property type="match status" value="1"/>
</dbReference>
<keyword evidence="6" id="KW-0808">Transferase</keyword>
<evidence type="ECO:0000256" key="13">
    <source>
        <dbReference type="ARBA" id="ARBA00074306"/>
    </source>
</evidence>
<dbReference type="SUPFAM" id="SSF47384">
    <property type="entry name" value="Homodimeric domain of signal transducing histidine kinase"/>
    <property type="match status" value="1"/>
</dbReference>
<evidence type="ECO:0000313" key="20">
    <source>
        <dbReference type="EMBL" id="MBG0568460.1"/>
    </source>
</evidence>
<feature type="transmembrane region" description="Helical" evidence="15">
    <location>
        <begin position="35"/>
        <end position="55"/>
    </location>
</feature>
<keyword evidence="8" id="KW-0418">Kinase</keyword>
<dbReference type="NCBIfam" id="TIGR00229">
    <property type="entry name" value="sensory_box"/>
    <property type="match status" value="4"/>
</dbReference>
<evidence type="ECO:0000256" key="9">
    <source>
        <dbReference type="ARBA" id="ARBA00022840"/>
    </source>
</evidence>
<dbReference type="Pfam" id="PF00512">
    <property type="entry name" value="HisKA"/>
    <property type="match status" value="1"/>
</dbReference>
<dbReference type="Gene3D" id="3.40.50.2300">
    <property type="match status" value="2"/>
</dbReference>
<dbReference type="SUPFAM" id="SSF52172">
    <property type="entry name" value="CheY-like"/>
    <property type="match status" value="2"/>
</dbReference>
<name>A0A931CEK6_9ACTN</name>
<organism evidence="20 21">
    <name type="scientific">Actinoplanes aureus</name>
    <dbReference type="NCBI Taxonomy" id="2792083"/>
    <lineage>
        <taxon>Bacteria</taxon>
        <taxon>Bacillati</taxon>
        <taxon>Actinomycetota</taxon>
        <taxon>Actinomycetes</taxon>
        <taxon>Micromonosporales</taxon>
        <taxon>Micromonosporaceae</taxon>
        <taxon>Actinoplanes</taxon>
    </lineage>
</organism>
<feature type="transmembrane region" description="Helical" evidence="15">
    <location>
        <begin position="67"/>
        <end position="90"/>
    </location>
</feature>
<dbReference type="GO" id="GO:0005524">
    <property type="term" value="F:ATP binding"/>
    <property type="evidence" value="ECO:0007669"/>
    <property type="project" value="UniProtKB-KW"/>
</dbReference>
<dbReference type="GO" id="GO:0006355">
    <property type="term" value="P:regulation of DNA-templated transcription"/>
    <property type="evidence" value="ECO:0007669"/>
    <property type="project" value="InterPro"/>
</dbReference>
<evidence type="ECO:0000256" key="8">
    <source>
        <dbReference type="ARBA" id="ARBA00022777"/>
    </source>
</evidence>
<evidence type="ECO:0000256" key="10">
    <source>
        <dbReference type="ARBA" id="ARBA00023012"/>
    </source>
</evidence>
<dbReference type="InterPro" id="IPR035965">
    <property type="entry name" value="PAS-like_dom_sf"/>
</dbReference>
<dbReference type="Gene3D" id="3.30.565.10">
    <property type="entry name" value="Histidine kinase-like ATPase, C-terminal domain"/>
    <property type="match status" value="1"/>
</dbReference>
<keyword evidence="15" id="KW-0812">Transmembrane</keyword>
<protein>
    <recommendedName>
        <fullName evidence="13">Circadian input-output histidine kinase CikA</fullName>
        <ecNumber evidence="4">2.7.13.3</ecNumber>
    </recommendedName>
    <alternativeName>
        <fullName evidence="12">Sensory/regulatory protein RpfC</fullName>
    </alternativeName>
</protein>
<comment type="similarity">
    <text evidence="3">In the N-terminal section; belongs to the phytochrome family.</text>
</comment>
<feature type="domain" description="PAC" evidence="19">
    <location>
        <begin position="362"/>
        <end position="414"/>
    </location>
</feature>
<dbReference type="CDD" id="cd17546">
    <property type="entry name" value="REC_hyHK_CKI1_RcsC-like"/>
    <property type="match status" value="1"/>
</dbReference>
<feature type="domain" description="Histidine kinase" evidence="16">
    <location>
        <begin position="797"/>
        <end position="1019"/>
    </location>
</feature>
<dbReference type="GO" id="GO:0005886">
    <property type="term" value="C:plasma membrane"/>
    <property type="evidence" value="ECO:0007669"/>
    <property type="project" value="UniProtKB-SubCell"/>
</dbReference>
<dbReference type="PANTHER" id="PTHR45339">
    <property type="entry name" value="HYBRID SIGNAL TRANSDUCTION HISTIDINE KINASE J"/>
    <property type="match status" value="1"/>
</dbReference>
<evidence type="ECO:0000256" key="11">
    <source>
        <dbReference type="ARBA" id="ARBA00064003"/>
    </source>
</evidence>
<feature type="domain" description="PAS" evidence="18">
    <location>
        <begin position="652"/>
        <end position="704"/>
    </location>
</feature>
<evidence type="ECO:0000256" key="6">
    <source>
        <dbReference type="ARBA" id="ARBA00022679"/>
    </source>
</evidence>
<dbReference type="FunFam" id="3.30.565.10:FF:000010">
    <property type="entry name" value="Sensor histidine kinase RcsC"/>
    <property type="match status" value="1"/>
</dbReference>
<feature type="domain" description="Response regulatory" evidence="17">
    <location>
        <begin position="1038"/>
        <end position="1157"/>
    </location>
</feature>
<feature type="modified residue" description="4-aspartylphosphate" evidence="14">
    <location>
        <position position="1092"/>
    </location>
</feature>
<comment type="caution">
    <text evidence="20">The sequence shown here is derived from an EMBL/GenBank/DDBJ whole genome shotgun (WGS) entry which is preliminary data.</text>
</comment>
<dbReference type="SMART" id="SM00388">
    <property type="entry name" value="HisKA"/>
    <property type="match status" value="1"/>
</dbReference>
<evidence type="ECO:0000256" key="3">
    <source>
        <dbReference type="ARBA" id="ARBA00006402"/>
    </source>
</evidence>
<dbReference type="CDD" id="cd00130">
    <property type="entry name" value="PAS"/>
    <property type="match status" value="4"/>
</dbReference>
<dbReference type="SUPFAM" id="SSF55785">
    <property type="entry name" value="PYP-like sensor domain (PAS domain)"/>
    <property type="match status" value="4"/>
</dbReference>
<evidence type="ECO:0000256" key="4">
    <source>
        <dbReference type="ARBA" id="ARBA00012438"/>
    </source>
</evidence>
<dbReference type="PANTHER" id="PTHR45339:SF3">
    <property type="entry name" value="HISTIDINE KINASE"/>
    <property type="match status" value="1"/>
</dbReference>
<dbReference type="PRINTS" id="PR00344">
    <property type="entry name" value="BCTRLSENSOR"/>
</dbReference>
<dbReference type="InterPro" id="IPR000700">
    <property type="entry name" value="PAS-assoc_C"/>
</dbReference>
<keyword evidence="15" id="KW-0472">Membrane</keyword>
<keyword evidence="15" id="KW-1133">Transmembrane helix</keyword>
<feature type="transmembrane region" description="Helical" evidence="15">
    <location>
        <begin position="116"/>
        <end position="135"/>
    </location>
</feature>
<dbReference type="InterPro" id="IPR001789">
    <property type="entry name" value="Sig_transdc_resp-reg_receiver"/>
</dbReference>
<dbReference type="CDD" id="cd16922">
    <property type="entry name" value="HATPase_EvgS-ArcB-TorS-like"/>
    <property type="match status" value="1"/>
</dbReference>
<dbReference type="SUPFAM" id="SSF55874">
    <property type="entry name" value="ATPase domain of HSP90 chaperone/DNA topoisomerase II/histidine kinase"/>
    <property type="match status" value="1"/>
</dbReference>
<dbReference type="Pfam" id="PF08448">
    <property type="entry name" value="PAS_4"/>
    <property type="match status" value="1"/>
</dbReference>
<feature type="modified residue" description="4-aspartylphosphate" evidence="14">
    <location>
        <position position="1229"/>
    </location>
</feature>
<dbReference type="InterPro" id="IPR001610">
    <property type="entry name" value="PAC"/>
</dbReference>
<dbReference type="InterPro" id="IPR003594">
    <property type="entry name" value="HATPase_dom"/>
</dbReference>
<dbReference type="SMART" id="SM00387">
    <property type="entry name" value="HATPase_c"/>
    <property type="match status" value="1"/>
</dbReference>
<dbReference type="PROSITE" id="PS50110">
    <property type="entry name" value="RESPONSE_REGULATORY"/>
    <property type="match status" value="2"/>
</dbReference>
<dbReference type="Proteomes" id="UP000598146">
    <property type="component" value="Unassembled WGS sequence"/>
</dbReference>
<dbReference type="Pfam" id="PF02518">
    <property type="entry name" value="HATPase_c"/>
    <property type="match status" value="1"/>
</dbReference>
<keyword evidence="5 14" id="KW-0597">Phosphoprotein</keyword>
<dbReference type="EC" id="2.7.13.3" evidence="4"/>
<evidence type="ECO:0000259" key="17">
    <source>
        <dbReference type="PROSITE" id="PS50110"/>
    </source>
</evidence>
<dbReference type="Pfam" id="PF13426">
    <property type="entry name" value="PAS_9"/>
    <property type="match status" value="1"/>
</dbReference>
<evidence type="ECO:0000259" key="19">
    <source>
        <dbReference type="PROSITE" id="PS50113"/>
    </source>
</evidence>
<dbReference type="SMART" id="SM00448">
    <property type="entry name" value="REC"/>
    <property type="match status" value="2"/>
</dbReference>
<evidence type="ECO:0000313" key="21">
    <source>
        <dbReference type="Proteomes" id="UP000598146"/>
    </source>
</evidence>
<dbReference type="InterPro" id="IPR036890">
    <property type="entry name" value="HATPase_C_sf"/>
</dbReference>
<dbReference type="Pfam" id="PF00989">
    <property type="entry name" value="PAS"/>
    <property type="match status" value="1"/>
</dbReference>
<evidence type="ECO:0000256" key="7">
    <source>
        <dbReference type="ARBA" id="ARBA00022741"/>
    </source>
</evidence>
<keyword evidence="7" id="KW-0547">Nucleotide-binding</keyword>
<gene>
    <name evidence="20" type="ORF">I4J89_44270</name>
</gene>
<evidence type="ECO:0000256" key="12">
    <source>
        <dbReference type="ARBA" id="ARBA00068150"/>
    </source>
</evidence>
<reference evidence="20" key="1">
    <citation type="submission" date="2020-11" db="EMBL/GenBank/DDBJ databases">
        <title>Isolation and identification of active actinomycetes.</title>
        <authorList>
            <person name="Sun X."/>
        </authorList>
    </citation>
    <scope>NUCLEOTIDE SEQUENCE</scope>
    <source>
        <strain evidence="20">NEAU-A11</strain>
    </source>
</reference>
<dbReference type="PROSITE" id="PS50113">
    <property type="entry name" value="PAC"/>
    <property type="match status" value="3"/>
</dbReference>
<dbReference type="FunFam" id="1.10.287.130:FF:000002">
    <property type="entry name" value="Two-component osmosensing histidine kinase"/>
    <property type="match status" value="1"/>
</dbReference>
<dbReference type="SMART" id="SM00086">
    <property type="entry name" value="PAC"/>
    <property type="match status" value="4"/>
</dbReference>
<dbReference type="InterPro" id="IPR011006">
    <property type="entry name" value="CheY-like_superfamily"/>
</dbReference>
<dbReference type="InterPro" id="IPR005467">
    <property type="entry name" value="His_kinase_dom"/>
</dbReference>
<evidence type="ECO:0000259" key="18">
    <source>
        <dbReference type="PROSITE" id="PS50112"/>
    </source>
</evidence>
<sequence length="1299" mass="140482">MAWVSAAVAAAVGALSIAGYVAQLRWLVTFGDDHAPMAPVTALAALTASLSLVLLTDPASRGHRRRAGSCLGALLIAASSVPVLSFALGWQSGLDRLLFPDLVGAWFVGLVPGDPAPHTAVAFLLVGFALAMACVGARHGYLPAQMSAALAALVAVVGMLGRLLDWRVEHAGQRGNPMAVAAAIAVVALCVGIMASQPQGIVTRVIASGGEGGRIVRRLLPVTVVGLALAAGSVGFLGSQDAQVDGLSFTVVVAVFVMILSGVLIGAGRLLDRIGQTRQELIDELRGQRDFNAAVLNSLVEGVIAFGPDGTVLQVTARWCEITGYPADQVIGLRPPFPWWPPDLMDRRLEQLADALAAPDGSELHTEVRRADGTRINVHVHVRPIRSNRNELRVVVTTYRDLTEREQAEAEQRRLADQLDHFFTMSHDFMCIAGLDGRFVRVNQAWQTFGYPLDRLQGRPFVDFVHPDDRERTIAETAKLASDSTATVAFENRYRRQDGTYVRLCWNASAEPREGLIYAVARDTTAQHEAAEARQRLAAIVESTDDAVIGETLDGTITSWNPAAQRIYGYPADEVIGSSIRTILPPQLSDQLDDILARVARGDIIRDQHTVRVREDGTQIHLSLTIFPIRDDHGTITAAASITHDITEIKKAEQRFSQLVLSAPDAMIIVDRAGTITLANEQTDRLFGYLRGELLGQSVEVLLPAESRRAHVAHRRGYAAHPAVRGMGAGRKLCGTRRDGTQFPVEISLAPLDTDEGMLVAAAIRDITDRKQVELNLAAARDEALAAAQLKSQFVAMVSHEIRTPMNGVIGLTRLLLGTALQPGQRRYAEAIRASANALLTIINDILDFSKIEAGKITLVEGDFDPGQLVEEVAQTILEAVHDKPVEIVNYYPAHLPAVLRGDEGRIRQVLLNLAGNAAKFTQHGEILLRVDPAAPIPDGQPLYTFSVTDTGIGIGADDLARLFQPFTQADSSTSRQFGGTGLGLTISRQLVELMGGRLEVDTEPGRGSRFAFTIPLHAPPDATGRSRALRPEIVGRRLLITDDNLSTCQLLTEHAQSWHLNVTAVTDARTALEHLRAAARDRQPCDVALIDQHLPDTDGITLIDQILHDPTIPAPHLVLLGSDADSYEQARSIGAVEVLNKPVGPSKLYNCLLQLLNPALTATAASTTPPSPATGDRGRILLAEDNEINQIVAIETLTTLGYHADIAYNGAEAVEMATHHAYDAILMDCQMPRMDGYQATQEIRQHETPDHHTPVIAMTAGALAEDRRRCLDAGMDDYLAKPIDHNQLEAVLERWIPT</sequence>
<feature type="transmembrane region" description="Helical" evidence="15">
    <location>
        <begin position="249"/>
        <end position="271"/>
    </location>
</feature>
<feature type="domain" description="PAC" evidence="19">
    <location>
        <begin position="606"/>
        <end position="658"/>
    </location>
</feature>
<keyword evidence="10" id="KW-0902">Two-component regulatory system</keyword>
<dbReference type="RefSeq" id="WP_196420230.1">
    <property type="nucleotide sequence ID" value="NZ_JADQTO010000038.1"/>
</dbReference>
<feature type="transmembrane region" description="Helical" evidence="15">
    <location>
        <begin position="215"/>
        <end position="237"/>
    </location>
</feature>
<proteinExistence type="inferred from homology"/>
<dbReference type="InterPro" id="IPR013767">
    <property type="entry name" value="PAS_fold"/>
</dbReference>
<accession>A0A931CEK6</accession>
<feature type="domain" description="PAS" evidence="18">
    <location>
        <begin position="288"/>
        <end position="332"/>
    </location>
</feature>
<comment type="subcellular location">
    <subcellularLocation>
        <location evidence="2">Cell membrane</location>
    </subcellularLocation>
</comment>
<comment type="catalytic activity">
    <reaction evidence="1">
        <text>ATP + protein L-histidine = ADP + protein N-phospho-L-histidine.</text>
        <dbReference type="EC" id="2.7.13.3"/>
    </reaction>
</comment>
<evidence type="ECO:0000259" key="16">
    <source>
        <dbReference type="PROSITE" id="PS50109"/>
    </source>
</evidence>
<dbReference type="InterPro" id="IPR013656">
    <property type="entry name" value="PAS_4"/>
</dbReference>
<evidence type="ECO:0000256" key="2">
    <source>
        <dbReference type="ARBA" id="ARBA00004236"/>
    </source>
</evidence>
<dbReference type="PROSITE" id="PS50112">
    <property type="entry name" value="PAS"/>
    <property type="match status" value="3"/>
</dbReference>